<dbReference type="SMART" id="SM00422">
    <property type="entry name" value="HTH_MERR"/>
    <property type="match status" value="1"/>
</dbReference>
<organism evidence="3 4">
    <name type="scientific">Streptomyces litchfieldiae</name>
    <dbReference type="NCBI Taxonomy" id="3075543"/>
    <lineage>
        <taxon>Bacteria</taxon>
        <taxon>Bacillati</taxon>
        <taxon>Actinomycetota</taxon>
        <taxon>Actinomycetes</taxon>
        <taxon>Kitasatosporales</taxon>
        <taxon>Streptomycetaceae</taxon>
        <taxon>Streptomyces</taxon>
    </lineage>
</organism>
<dbReference type="PROSITE" id="PS50937">
    <property type="entry name" value="HTH_MERR_2"/>
    <property type="match status" value="1"/>
</dbReference>
<gene>
    <name evidence="3" type="ORF">RM590_25695</name>
</gene>
<dbReference type="Pfam" id="PF13411">
    <property type="entry name" value="MerR_1"/>
    <property type="match status" value="1"/>
</dbReference>
<dbReference type="RefSeq" id="WP_311707090.1">
    <property type="nucleotide sequence ID" value="NZ_JAVREL010000017.1"/>
</dbReference>
<proteinExistence type="predicted"/>
<dbReference type="InterPro" id="IPR047057">
    <property type="entry name" value="MerR_fam"/>
</dbReference>
<name>A0ABU2MWR4_9ACTN</name>
<dbReference type="CDD" id="cd01109">
    <property type="entry name" value="HTH_YyaN"/>
    <property type="match status" value="1"/>
</dbReference>
<keyword evidence="1" id="KW-0238">DNA-binding</keyword>
<sequence>MRFYTPSQTAEETGFSLDTLRYYERIGLVYCIDRTAGGRRRYSETDLQWLRMLRCLRDTGMPIAEMVRFTELTRDGSDTVPQRLALLEEHDERIEREIAGLRERQAHIRRKISTYRALADERQP</sequence>
<dbReference type="Gene3D" id="1.10.1660.10">
    <property type="match status" value="1"/>
</dbReference>
<dbReference type="Proteomes" id="UP001183246">
    <property type="component" value="Unassembled WGS sequence"/>
</dbReference>
<dbReference type="PANTHER" id="PTHR30204">
    <property type="entry name" value="REDOX-CYCLING DRUG-SENSING TRANSCRIPTIONAL ACTIVATOR SOXR"/>
    <property type="match status" value="1"/>
</dbReference>
<dbReference type="InterPro" id="IPR009061">
    <property type="entry name" value="DNA-bd_dom_put_sf"/>
</dbReference>
<keyword evidence="4" id="KW-1185">Reference proteome</keyword>
<evidence type="ECO:0000313" key="3">
    <source>
        <dbReference type="EMBL" id="MDT0345955.1"/>
    </source>
</evidence>
<evidence type="ECO:0000256" key="1">
    <source>
        <dbReference type="ARBA" id="ARBA00023125"/>
    </source>
</evidence>
<dbReference type="SUPFAM" id="SSF46955">
    <property type="entry name" value="Putative DNA-binding domain"/>
    <property type="match status" value="1"/>
</dbReference>
<protein>
    <submittedName>
        <fullName evidence="3">MerR family transcriptional regulator</fullName>
    </submittedName>
</protein>
<evidence type="ECO:0000313" key="4">
    <source>
        <dbReference type="Proteomes" id="UP001183246"/>
    </source>
</evidence>
<dbReference type="PANTHER" id="PTHR30204:SF98">
    <property type="entry name" value="HTH-TYPE TRANSCRIPTIONAL REGULATOR ADHR"/>
    <property type="match status" value="1"/>
</dbReference>
<reference evidence="4" key="1">
    <citation type="submission" date="2023-07" db="EMBL/GenBank/DDBJ databases">
        <title>30 novel species of actinomycetes from the DSMZ collection.</title>
        <authorList>
            <person name="Nouioui I."/>
        </authorList>
    </citation>
    <scope>NUCLEOTIDE SEQUENCE [LARGE SCALE GENOMIC DNA]</scope>
    <source>
        <strain evidence="4">DSM 44938</strain>
    </source>
</reference>
<accession>A0ABU2MWR4</accession>
<dbReference type="InterPro" id="IPR000551">
    <property type="entry name" value="MerR-type_HTH_dom"/>
</dbReference>
<evidence type="ECO:0000259" key="2">
    <source>
        <dbReference type="PROSITE" id="PS50937"/>
    </source>
</evidence>
<dbReference type="PRINTS" id="PR00040">
    <property type="entry name" value="HTHMERR"/>
</dbReference>
<feature type="domain" description="HTH merR-type" evidence="2">
    <location>
        <begin position="1"/>
        <end position="72"/>
    </location>
</feature>
<comment type="caution">
    <text evidence="3">The sequence shown here is derived from an EMBL/GenBank/DDBJ whole genome shotgun (WGS) entry which is preliminary data.</text>
</comment>
<dbReference type="EMBL" id="JAVREL010000017">
    <property type="protein sequence ID" value="MDT0345955.1"/>
    <property type="molecule type" value="Genomic_DNA"/>
</dbReference>